<reference evidence="1" key="1">
    <citation type="submission" date="2021-02" db="EMBL/GenBank/DDBJ databases">
        <authorList>
            <person name="Bekaert M."/>
        </authorList>
    </citation>
    <scope>NUCLEOTIDE SEQUENCE</scope>
    <source>
        <strain evidence="1">IoA-00</strain>
    </source>
</reference>
<evidence type="ECO:0000313" key="1">
    <source>
        <dbReference type="EMBL" id="CAF2967439.1"/>
    </source>
</evidence>
<gene>
    <name evidence="1" type="ORF">LSAA_12146</name>
</gene>
<evidence type="ECO:0000313" key="2">
    <source>
        <dbReference type="Proteomes" id="UP000675881"/>
    </source>
</evidence>
<organism evidence="1 2">
    <name type="scientific">Lepeophtheirus salmonis</name>
    <name type="common">Salmon louse</name>
    <name type="synonym">Caligus salmonis</name>
    <dbReference type="NCBI Taxonomy" id="72036"/>
    <lineage>
        <taxon>Eukaryota</taxon>
        <taxon>Metazoa</taxon>
        <taxon>Ecdysozoa</taxon>
        <taxon>Arthropoda</taxon>
        <taxon>Crustacea</taxon>
        <taxon>Multicrustacea</taxon>
        <taxon>Hexanauplia</taxon>
        <taxon>Copepoda</taxon>
        <taxon>Siphonostomatoida</taxon>
        <taxon>Caligidae</taxon>
        <taxon>Lepeophtheirus</taxon>
    </lineage>
</organism>
<keyword evidence="2" id="KW-1185">Reference proteome</keyword>
<protein>
    <submittedName>
        <fullName evidence="1">(salmon louse) hypothetical protein</fullName>
    </submittedName>
</protein>
<accession>A0A7R8D3N3</accession>
<dbReference type="Proteomes" id="UP000675881">
    <property type="component" value="Chromosome 6"/>
</dbReference>
<dbReference type="EMBL" id="HG994585">
    <property type="protein sequence ID" value="CAF2967439.1"/>
    <property type="molecule type" value="Genomic_DNA"/>
</dbReference>
<proteinExistence type="predicted"/>
<sequence length="146" mass="17114">MSNRLLYKEKMEEDIQFYQRRARKAHMSGRDKIYEIKWKEKDVEMKNLVKKRKKKVNRARGPLQKIVIAAAAAETTKNVKSSIFESVPKISNTSKSNKRNVEYNRVCSDTNTGVGSNIDQFSSVPNEFMSEEVMDCKSSYQFWRQF</sequence>
<dbReference type="AlphaFoldDB" id="A0A7R8D3N3"/>
<name>A0A7R8D3N3_LEPSM</name>